<sequence>MLVLTGALSVALVVAVSSAVPSPATASALGDPPPDSNSSVTSTSTSTASSPGDTDTDADSGTDTGNGTDGPDDLATDTGTGTDFGPDDDDDDGRHSLLEQARKKCKPRSFFRFHSFRPRNFFVPRTRFIDGPGGTMTVSVTRQHRVYAEMEIERERIGEIDRGELIRQLRNMVNPLLAEEYIVETGHQYEQEITDGKYGNMWYRVFGYRVGFSAWREVSSCRARKIAAGVASVPARVEGWRYWETDHPMYKGRRLSRR</sequence>
<name>A0ABP8B2U0_9ACTN</name>
<feature type="compositionally biased region" description="Low complexity" evidence="1">
    <location>
        <begin position="36"/>
        <end position="53"/>
    </location>
</feature>
<evidence type="ECO:0008006" key="5">
    <source>
        <dbReference type="Google" id="ProtNLM"/>
    </source>
</evidence>
<evidence type="ECO:0000256" key="1">
    <source>
        <dbReference type="SAM" id="MobiDB-lite"/>
    </source>
</evidence>
<feature type="chain" id="PRO_5046771436" description="Secreted protein" evidence="2">
    <location>
        <begin position="27"/>
        <end position="258"/>
    </location>
</feature>
<accession>A0ABP8B2U0</accession>
<feature type="region of interest" description="Disordered" evidence="1">
    <location>
        <begin position="22"/>
        <end position="94"/>
    </location>
</feature>
<feature type="signal peptide" evidence="2">
    <location>
        <begin position="1"/>
        <end position="26"/>
    </location>
</feature>
<reference evidence="4" key="1">
    <citation type="journal article" date="2019" name="Int. J. Syst. Evol. Microbiol.">
        <title>The Global Catalogue of Microorganisms (GCM) 10K type strain sequencing project: providing services to taxonomists for standard genome sequencing and annotation.</title>
        <authorList>
            <consortium name="The Broad Institute Genomics Platform"/>
            <consortium name="The Broad Institute Genome Sequencing Center for Infectious Disease"/>
            <person name="Wu L."/>
            <person name="Ma J."/>
        </authorList>
    </citation>
    <scope>NUCLEOTIDE SEQUENCE [LARGE SCALE GENOMIC DNA]</scope>
    <source>
        <strain evidence="4">JCM 17388</strain>
    </source>
</reference>
<gene>
    <name evidence="3" type="ORF">GCM10022252_44160</name>
</gene>
<proteinExistence type="predicted"/>
<keyword evidence="2" id="KW-0732">Signal</keyword>
<keyword evidence="4" id="KW-1185">Reference proteome</keyword>
<dbReference type="Proteomes" id="UP001501251">
    <property type="component" value="Unassembled WGS sequence"/>
</dbReference>
<protein>
    <recommendedName>
        <fullName evidence="5">Secreted protein</fullName>
    </recommendedName>
</protein>
<comment type="caution">
    <text evidence="3">The sequence shown here is derived from an EMBL/GenBank/DDBJ whole genome shotgun (WGS) entry which is preliminary data.</text>
</comment>
<organism evidence="3 4">
    <name type="scientific">Streptosporangium oxazolinicum</name>
    <dbReference type="NCBI Taxonomy" id="909287"/>
    <lineage>
        <taxon>Bacteria</taxon>
        <taxon>Bacillati</taxon>
        <taxon>Actinomycetota</taxon>
        <taxon>Actinomycetes</taxon>
        <taxon>Streptosporangiales</taxon>
        <taxon>Streptosporangiaceae</taxon>
        <taxon>Streptosporangium</taxon>
    </lineage>
</organism>
<evidence type="ECO:0000313" key="4">
    <source>
        <dbReference type="Proteomes" id="UP001501251"/>
    </source>
</evidence>
<evidence type="ECO:0000313" key="3">
    <source>
        <dbReference type="EMBL" id="GAA4196590.1"/>
    </source>
</evidence>
<evidence type="ECO:0000256" key="2">
    <source>
        <dbReference type="SAM" id="SignalP"/>
    </source>
</evidence>
<dbReference type="EMBL" id="BAABAQ010000008">
    <property type="protein sequence ID" value="GAA4196590.1"/>
    <property type="molecule type" value="Genomic_DNA"/>
</dbReference>